<evidence type="ECO:0000313" key="11">
    <source>
        <dbReference type="Proteomes" id="UP000321234"/>
    </source>
</evidence>
<dbReference type="PROSITE" id="PS50928">
    <property type="entry name" value="ABC_TM1"/>
    <property type="match status" value="1"/>
</dbReference>
<keyword evidence="4 7" id="KW-0812">Transmembrane</keyword>
<dbReference type="RefSeq" id="WP_147926306.1">
    <property type="nucleotide sequence ID" value="NZ_VKAC01000005.1"/>
</dbReference>
<dbReference type="PANTHER" id="PTHR43744:SF12">
    <property type="entry name" value="ABC TRANSPORTER PERMEASE PROTEIN MG189-RELATED"/>
    <property type="match status" value="1"/>
</dbReference>
<feature type="transmembrane region" description="Helical" evidence="7">
    <location>
        <begin position="142"/>
        <end position="164"/>
    </location>
</feature>
<dbReference type="OrthoDB" id="2063054at2"/>
<feature type="transmembrane region" description="Helical" evidence="7">
    <location>
        <begin position="272"/>
        <end position="294"/>
    </location>
</feature>
<evidence type="ECO:0000256" key="7">
    <source>
        <dbReference type="RuleBase" id="RU363032"/>
    </source>
</evidence>
<feature type="transmembrane region" description="Helical" evidence="7">
    <location>
        <begin position="215"/>
        <end position="240"/>
    </location>
</feature>
<feature type="transmembrane region" description="Helical" evidence="7">
    <location>
        <begin position="48"/>
        <end position="66"/>
    </location>
</feature>
<evidence type="ECO:0000256" key="2">
    <source>
        <dbReference type="ARBA" id="ARBA00022448"/>
    </source>
</evidence>
<keyword evidence="6 7" id="KW-0472">Membrane</keyword>
<sequence>MTSEALGTRSAALSADDGTGAGTPDSGGSAGGLVPQNRKKRPPVVSQLLLTLALLVFLAPLAWMVLSSLKSAGEIFTTPPKLFGESLLFSNYSDALDFLPFGRFMLNTAFVAVTGTVITLVTSALSAYAFARLRFKGRDSLFLVYLGTLMVPQEVVVVPMFLIMNQLGWINTFQALILPWAFTAFGTFLLRQFFLTIPKELEESARIDGAGHWRILTQIIVPIAAPAFAVLAVFTFITYWNSFLWPLIVTNDVTTTTVPLGLNLFLGQNGQAWNLLMAAATISMAPTALLVLLLQRYLVKGIALSGLGGR</sequence>
<keyword evidence="3" id="KW-1003">Cell membrane</keyword>
<reference evidence="10 11" key="1">
    <citation type="submission" date="2019-07" db="EMBL/GenBank/DDBJ databases">
        <title>Quadrisphaera sp. strain DD2A genome sequencing and assembly.</title>
        <authorList>
            <person name="Kim I."/>
        </authorList>
    </citation>
    <scope>NUCLEOTIDE SEQUENCE [LARGE SCALE GENOMIC DNA]</scope>
    <source>
        <strain evidence="10 11">DD2A</strain>
    </source>
</reference>
<dbReference type="CDD" id="cd06261">
    <property type="entry name" value="TM_PBP2"/>
    <property type="match status" value="1"/>
</dbReference>
<dbReference type="SUPFAM" id="SSF161098">
    <property type="entry name" value="MetI-like"/>
    <property type="match status" value="1"/>
</dbReference>
<evidence type="ECO:0000256" key="6">
    <source>
        <dbReference type="ARBA" id="ARBA00023136"/>
    </source>
</evidence>
<evidence type="ECO:0000313" key="10">
    <source>
        <dbReference type="EMBL" id="TXR56513.1"/>
    </source>
</evidence>
<dbReference type="InterPro" id="IPR000515">
    <property type="entry name" value="MetI-like"/>
</dbReference>
<dbReference type="Proteomes" id="UP000321234">
    <property type="component" value="Unassembled WGS sequence"/>
</dbReference>
<evidence type="ECO:0000256" key="1">
    <source>
        <dbReference type="ARBA" id="ARBA00004651"/>
    </source>
</evidence>
<proteinExistence type="inferred from homology"/>
<feature type="region of interest" description="Disordered" evidence="8">
    <location>
        <begin position="1"/>
        <end position="38"/>
    </location>
</feature>
<accession>A0A5C8ZHE0</accession>
<protein>
    <submittedName>
        <fullName evidence="10">Carbohydrate ABC transporter permease</fullName>
    </submittedName>
</protein>
<dbReference type="Gene3D" id="1.10.3720.10">
    <property type="entry name" value="MetI-like"/>
    <property type="match status" value="1"/>
</dbReference>
<gene>
    <name evidence="10" type="ORF">FMM08_10585</name>
</gene>
<dbReference type="AlphaFoldDB" id="A0A5C8ZHE0"/>
<evidence type="ECO:0000259" key="9">
    <source>
        <dbReference type="PROSITE" id="PS50928"/>
    </source>
</evidence>
<name>A0A5C8ZHE0_9ACTN</name>
<keyword evidence="2 7" id="KW-0813">Transport</keyword>
<comment type="subcellular location">
    <subcellularLocation>
        <location evidence="1 7">Cell membrane</location>
        <topology evidence="1 7">Multi-pass membrane protein</topology>
    </subcellularLocation>
</comment>
<evidence type="ECO:0000256" key="3">
    <source>
        <dbReference type="ARBA" id="ARBA00022475"/>
    </source>
</evidence>
<evidence type="ECO:0000256" key="5">
    <source>
        <dbReference type="ARBA" id="ARBA00022989"/>
    </source>
</evidence>
<evidence type="ECO:0000256" key="8">
    <source>
        <dbReference type="SAM" id="MobiDB-lite"/>
    </source>
</evidence>
<organism evidence="10 11">
    <name type="scientific">Quadrisphaera setariae</name>
    <dbReference type="NCBI Taxonomy" id="2593304"/>
    <lineage>
        <taxon>Bacteria</taxon>
        <taxon>Bacillati</taxon>
        <taxon>Actinomycetota</taxon>
        <taxon>Actinomycetes</taxon>
        <taxon>Kineosporiales</taxon>
        <taxon>Kineosporiaceae</taxon>
        <taxon>Quadrisphaera</taxon>
    </lineage>
</organism>
<dbReference type="GO" id="GO:0055085">
    <property type="term" value="P:transmembrane transport"/>
    <property type="evidence" value="ECO:0007669"/>
    <property type="project" value="InterPro"/>
</dbReference>
<dbReference type="GO" id="GO:0005886">
    <property type="term" value="C:plasma membrane"/>
    <property type="evidence" value="ECO:0007669"/>
    <property type="project" value="UniProtKB-SubCell"/>
</dbReference>
<dbReference type="PANTHER" id="PTHR43744">
    <property type="entry name" value="ABC TRANSPORTER PERMEASE PROTEIN MG189-RELATED-RELATED"/>
    <property type="match status" value="1"/>
</dbReference>
<feature type="transmembrane region" description="Helical" evidence="7">
    <location>
        <begin position="104"/>
        <end position="130"/>
    </location>
</feature>
<keyword evidence="11" id="KW-1185">Reference proteome</keyword>
<comment type="similarity">
    <text evidence="7">Belongs to the binding-protein-dependent transport system permease family.</text>
</comment>
<dbReference type="InterPro" id="IPR035906">
    <property type="entry name" value="MetI-like_sf"/>
</dbReference>
<dbReference type="EMBL" id="VKAC01000005">
    <property type="protein sequence ID" value="TXR56513.1"/>
    <property type="molecule type" value="Genomic_DNA"/>
</dbReference>
<feature type="transmembrane region" description="Helical" evidence="7">
    <location>
        <begin position="176"/>
        <end position="194"/>
    </location>
</feature>
<comment type="caution">
    <text evidence="10">The sequence shown here is derived from an EMBL/GenBank/DDBJ whole genome shotgun (WGS) entry which is preliminary data.</text>
</comment>
<feature type="domain" description="ABC transmembrane type-1" evidence="9">
    <location>
        <begin position="105"/>
        <end position="294"/>
    </location>
</feature>
<evidence type="ECO:0000256" key="4">
    <source>
        <dbReference type="ARBA" id="ARBA00022692"/>
    </source>
</evidence>
<keyword evidence="5 7" id="KW-1133">Transmembrane helix</keyword>
<dbReference type="Pfam" id="PF00528">
    <property type="entry name" value="BPD_transp_1"/>
    <property type="match status" value="1"/>
</dbReference>